<name>A0A229P2U2_9BACL</name>
<dbReference type="Proteomes" id="UP000215145">
    <property type="component" value="Unassembled WGS sequence"/>
</dbReference>
<evidence type="ECO:0000313" key="8">
    <source>
        <dbReference type="Proteomes" id="UP000215145"/>
    </source>
</evidence>
<dbReference type="PANTHER" id="PTHR43649:SF33">
    <property type="entry name" value="POLYGALACTURONAN_RHAMNOGALACTURONAN-BINDING PROTEIN YTCQ"/>
    <property type="match status" value="1"/>
</dbReference>
<evidence type="ECO:0000256" key="2">
    <source>
        <dbReference type="ARBA" id="ARBA00022729"/>
    </source>
</evidence>
<reference evidence="7 8" key="1">
    <citation type="submission" date="2017-07" db="EMBL/GenBank/DDBJ databases">
        <title>Paenibacillus herberti R33 genome sequencing and assembly.</title>
        <authorList>
            <person name="Su W."/>
        </authorList>
    </citation>
    <scope>NUCLEOTIDE SEQUENCE [LARGE SCALE GENOMIC DNA]</scope>
    <source>
        <strain evidence="7 8">R33</strain>
    </source>
</reference>
<comment type="caution">
    <text evidence="7">The sequence shown here is derived from an EMBL/GenBank/DDBJ whole genome shotgun (WGS) entry which is preliminary data.</text>
</comment>
<evidence type="ECO:0000313" key="7">
    <source>
        <dbReference type="EMBL" id="OXM16381.1"/>
    </source>
</evidence>
<keyword evidence="3" id="KW-0472">Membrane</keyword>
<dbReference type="OrthoDB" id="2495637at2"/>
<evidence type="ECO:0000256" key="5">
    <source>
        <dbReference type="ARBA" id="ARBA00023288"/>
    </source>
</evidence>
<evidence type="ECO:0000256" key="1">
    <source>
        <dbReference type="ARBA" id="ARBA00022475"/>
    </source>
</evidence>
<sequence length="573" mass="64006">MRKKWVRLVAVPLVVASLLAGCSNAGNEKPAASGEPSAKPADKPATWIADRKIKGLIFMDSDDQTSEMNPEIVAKIKEMTGIDYEVEVMKANKAIEGLTAGIASGNLPDFIAFYLNNSGRQEMPVLLKAAREGMFTDLTPLLKDTKVYSNYLSDGFLSNDTKYGVMFRPEFNGGSYIVHMDVNREGGYTTRKYVGGPYIRKDIAEALKIDPSSINTSEQLYELAKKIKAGNFKDTTGNPVVPIGPSYWGGKEVGQMFSDLQWGDTDQWIYQGKDGKILHEAQTPVVMKKVEFMQKLLKEKLMHPEFYTIDQARAEEGALNQTWGIIGDMNNYLDFNQDLHYLPLGPFNDVEGNPYQMQVDFKSGYAAWAVPSTTKNPEEIVKFADFLASREGKLLWKYGIEGRDYTLDEKGNPLVKQEVLDLKASNAAEAKKLGFAGVGNFWGGLLGQTDKADMEDFGEMEYGDRLKKDSELGLKAIEYWKWDEKRAKATVVDAYTPKSFLNEFTTGTDLTAAFTKYKDSLVKAYYSNSAAEAQKIIDSALKQMQAAGLDDYLKLLEQKNSDEKTKIKFKPSR</sequence>
<protein>
    <submittedName>
        <fullName evidence="7">ABC transporter</fullName>
    </submittedName>
</protein>
<keyword evidence="5" id="KW-0449">Lipoprotein</keyword>
<dbReference type="SUPFAM" id="SSF53850">
    <property type="entry name" value="Periplasmic binding protein-like II"/>
    <property type="match status" value="1"/>
</dbReference>
<evidence type="ECO:0000256" key="6">
    <source>
        <dbReference type="SAM" id="SignalP"/>
    </source>
</evidence>
<dbReference type="EMBL" id="NMUQ01000001">
    <property type="protein sequence ID" value="OXM16381.1"/>
    <property type="molecule type" value="Genomic_DNA"/>
</dbReference>
<dbReference type="RefSeq" id="WP_089523465.1">
    <property type="nucleotide sequence ID" value="NZ_NMUQ01000001.1"/>
</dbReference>
<dbReference type="Pfam" id="PF01547">
    <property type="entry name" value="SBP_bac_1"/>
    <property type="match status" value="1"/>
</dbReference>
<keyword evidence="8" id="KW-1185">Reference proteome</keyword>
<dbReference type="PANTHER" id="PTHR43649">
    <property type="entry name" value="ARABINOSE-BINDING PROTEIN-RELATED"/>
    <property type="match status" value="1"/>
</dbReference>
<feature type="chain" id="PRO_5012127180" evidence="6">
    <location>
        <begin position="26"/>
        <end position="573"/>
    </location>
</feature>
<gene>
    <name evidence="7" type="ORF">CGZ75_06785</name>
</gene>
<keyword evidence="4" id="KW-0564">Palmitate</keyword>
<dbReference type="Gene3D" id="3.40.190.10">
    <property type="entry name" value="Periplasmic binding protein-like II"/>
    <property type="match status" value="2"/>
</dbReference>
<evidence type="ECO:0000256" key="3">
    <source>
        <dbReference type="ARBA" id="ARBA00023136"/>
    </source>
</evidence>
<keyword evidence="2 6" id="KW-0732">Signal</keyword>
<accession>A0A229P2U2</accession>
<proteinExistence type="predicted"/>
<feature type="signal peptide" evidence="6">
    <location>
        <begin position="1"/>
        <end position="25"/>
    </location>
</feature>
<organism evidence="7 8">
    <name type="scientific">Paenibacillus herberti</name>
    <dbReference type="NCBI Taxonomy" id="1619309"/>
    <lineage>
        <taxon>Bacteria</taxon>
        <taxon>Bacillati</taxon>
        <taxon>Bacillota</taxon>
        <taxon>Bacilli</taxon>
        <taxon>Bacillales</taxon>
        <taxon>Paenibacillaceae</taxon>
        <taxon>Paenibacillus</taxon>
    </lineage>
</organism>
<dbReference type="InterPro" id="IPR050490">
    <property type="entry name" value="Bact_solute-bd_prot1"/>
</dbReference>
<keyword evidence="1" id="KW-1003">Cell membrane</keyword>
<dbReference type="AlphaFoldDB" id="A0A229P2U2"/>
<dbReference type="InterPro" id="IPR006059">
    <property type="entry name" value="SBP"/>
</dbReference>
<evidence type="ECO:0000256" key="4">
    <source>
        <dbReference type="ARBA" id="ARBA00023139"/>
    </source>
</evidence>
<dbReference type="PROSITE" id="PS51257">
    <property type="entry name" value="PROKAR_LIPOPROTEIN"/>
    <property type="match status" value="1"/>
</dbReference>